<comment type="caution">
    <text evidence="9">The sequence shown here is derived from an EMBL/GenBank/DDBJ whole genome shotgun (WGS) entry which is preliminary data.</text>
</comment>
<keyword evidence="7" id="KW-0472">Membrane</keyword>
<dbReference type="GO" id="GO:0008270">
    <property type="term" value="F:zinc ion binding"/>
    <property type="evidence" value="ECO:0007669"/>
    <property type="project" value="UniProtKB-KW"/>
</dbReference>
<sequence>MTKCRTYEQNPRNKWHLLIVYNVYIFFSVSFFCQVSFFFSQESELKKLKKDNLLGDPHEKIYSLDQYWCFLVTLLNNWNIIVAIPTTEPSKGHQDGIEVSICRLESRDSGNERGIENDVHSLVLEASISITNNTDNREKSSSLPFVKALPIYSRGVKSQAEFNHDSTKSAEGVRSQHELYHGSIKSAEGVKSQTELKNDSKITKGRQQSVLPTPCHKNGPVKDITWRGIVEVVDCGKIRMCEEMIAHRSFYVSGKVIEFSKKILSKKIDSKLQFKLFPRSDLYPKIFQDACPDRDDIALYFYPTKIERSKRQYSKLVKDMELKDLMMWTQIDGRELLVYPSTILAPDSQKLETSYFMWGVFGRRKNEVDFW</sequence>
<dbReference type="PANTHER" id="PTHR33304:SF36">
    <property type="entry name" value="GB|AAF26970.1-RELATED"/>
    <property type="match status" value="1"/>
</dbReference>
<dbReference type="PANTHER" id="PTHR33304">
    <property type="match status" value="1"/>
</dbReference>
<dbReference type="GO" id="GO:0140566">
    <property type="term" value="F:histone reader activity"/>
    <property type="evidence" value="ECO:0007669"/>
    <property type="project" value="InterPro"/>
</dbReference>
<keyword evidence="1" id="KW-0479">Metal-binding</keyword>
<accession>A0AAD8HX99</accession>
<reference evidence="9" key="1">
    <citation type="submission" date="2023-02" db="EMBL/GenBank/DDBJ databases">
        <title>Genome of toxic invasive species Heracleum sosnowskyi carries increased number of genes despite the absence of recent whole-genome duplications.</title>
        <authorList>
            <person name="Schelkunov M."/>
            <person name="Shtratnikova V."/>
            <person name="Makarenko M."/>
            <person name="Klepikova A."/>
            <person name="Omelchenko D."/>
            <person name="Novikova G."/>
            <person name="Obukhova E."/>
            <person name="Bogdanov V."/>
            <person name="Penin A."/>
            <person name="Logacheva M."/>
        </authorList>
    </citation>
    <scope>NUCLEOTIDE SEQUENCE</scope>
    <source>
        <strain evidence="9">Hsosn_3</strain>
        <tissue evidence="9">Leaf</tissue>
    </source>
</reference>
<feature type="transmembrane region" description="Helical" evidence="7">
    <location>
        <begin position="15"/>
        <end position="39"/>
    </location>
</feature>
<feature type="region of interest" description="Disordered" evidence="6">
    <location>
        <begin position="190"/>
        <end position="213"/>
    </location>
</feature>
<evidence type="ECO:0000256" key="3">
    <source>
        <dbReference type="ARBA" id="ARBA00022833"/>
    </source>
</evidence>
<reference evidence="9" key="2">
    <citation type="submission" date="2023-05" db="EMBL/GenBank/DDBJ databases">
        <authorList>
            <person name="Schelkunov M.I."/>
        </authorList>
    </citation>
    <scope>NUCLEOTIDE SEQUENCE</scope>
    <source>
        <strain evidence="9">Hsosn_3</strain>
        <tissue evidence="9">Leaf</tissue>
    </source>
</reference>
<keyword evidence="10" id="KW-1185">Reference proteome</keyword>
<dbReference type="Proteomes" id="UP001237642">
    <property type="component" value="Unassembled WGS sequence"/>
</dbReference>
<dbReference type="GO" id="GO:0034244">
    <property type="term" value="P:negative regulation of transcription elongation by RNA polymerase II"/>
    <property type="evidence" value="ECO:0007669"/>
    <property type="project" value="InterPro"/>
</dbReference>
<protein>
    <recommendedName>
        <fullName evidence="8">AIPP2-like SPOC-like domain-containing protein</fullName>
    </recommendedName>
</protein>
<evidence type="ECO:0000313" key="9">
    <source>
        <dbReference type="EMBL" id="KAK1374474.1"/>
    </source>
</evidence>
<evidence type="ECO:0000256" key="5">
    <source>
        <dbReference type="ARBA" id="ARBA00023163"/>
    </source>
</evidence>
<proteinExistence type="predicted"/>
<keyword evidence="2" id="KW-0863">Zinc-finger</keyword>
<dbReference type="AlphaFoldDB" id="A0AAD8HX99"/>
<evidence type="ECO:0000259" key="8">
    <source>
        <dbReference type="Pfam" id="PF23121"/>
    </source>
</evidence>
<evidence type="ECO:0000313" key="10">
    <source>
        <dbReference type="Proteomes" id="UP001237642"/>
    </source>
</evidence>
<keyword evidence="7" id="KW-1133">Transmembrane helix</keyword>
<evidence type="ECO:0000256" key="2">
    <source>
        <dbReference type="ARBA" id="ARBA00022771"/>
    </source>
</evidence>
<evidence type="ECO:0000256" key="6">
    <source>
        <dbReference type="SAM" id="MobiDB-lite"/>
    </source>
</evidence>
<feature type="domain" description="AIPP2-like SPOC-like" evidence="8">
    <location>
        <begin position="226"/>
        <end position="361"/>
    </location>
</feature>
<keyword evidence="4" id="KW-0805">Transcription regulation</keyword>
<name>A0AAD8HX99_9APIA</name>
<dbReference type="EMBL" id="JAUIZM010000007">
    <property type="protein sequence ID" value="KAK1374474.1"/>
    <property type="molecule type" value="Genomic_DNA"/>
</dbReference>
<keyword evidence="7" id="KW-0812">Transmembrane</keyword>
<keyword evidence="3" id="KW-0862">Zinc</keyword>
<dbReference type="Pfam" id="PF23121">
    <property type="entry name" value="SPOC_AIPP2"/>
    <property type="match status" value="1"/>
</dbReference>
<dbReference type="InterPro" id="IPR056280">
    <property type="entry name" value="AIPP2-like_SPOC"/>
</dbReference>
<evidence type="ECO:0000256" key="7">
    <source>
        <dbReference type="SAM" id="Phobius"/>
    </source>
</evidence>
<keyword evidence="5" id="KW-0804">Transcription</keyword>
<gene>
    <name evidence="9" type="ORF">POM88_030667</name>
</gene>
<dbReference type="InterPro" id="IPR049914">
    <property type="entry name" value="PHD1-3/5-6"/>
</dbReference>
<evidence type="ECO:0000256" key="4">
    <source>
        <dbReference type="ARBA" id="ARBA00023015"/>
    </source>
</evidence>
<organism evidence="9 10">
    <name type="scientific">Heracleum sosnowskyi</name>
    <dbReference type="NCBI Taxonomy" id="360622"/>
    <lineage>
        <taxon>Eukaryota</taxon>
        <taxon>Viridiplantae</taxon>
        <taxon>Streptophyta</taxon>
        <taxon>Embryophyta</taxon>
        <taxon>Tracheophyta</taxon>
        <taxon>Spermatophyta</taxon>
        <taxon>Magnoliopsida</taxon>
        <taxon>eudicotyledons</taxon>
        <taxon>Gunneridae</taxon>
        <taxon>Pentapetalae</taxon>
        <taxon>asterids</taxon>
        <taxon>campanulids</taxon>
        <taxon>Apiales</taxon>
        <taxon>Apiaceae</taxon>
        <taxon>Apioideae</taxon>
        <taxon>apioid superclade</taxon>
        <taxon>Tordylieae</taxon>
        <taxon>Tordyliinae</taxon>
        <taxon>Heracleum</taxon>
    </lineage>
</organism>
<evidence type="ECO:0000256" key="1">
    <source>
        <dbReference type="ARBA" id="ARBA00022723"/>
    </source>
</evidence>